<dbReference type="AlphaFoldDB" id="A0A518BEF5"/>
<evidence type="ECO:0000259" key="7">
    <source>
        <dbReference type="Pfam" id="PF04542"/>
    </source>
</evidence>
<keyword evidence="4" id="KW-0238">DNA-binding</keyword>
<feature type="domain" description="RNA polymerase sigma factor 70 region 4 type 2" evidence="8">
    <location>
        <begin position="104"/>
        <end position="156"/>
    </location>
</feature>
<dbReference type="Proteomes" id="UP000316921">
    <property type="component" value="Chromosome"/>
</dbReference>
<dbReference type="InterPro" id="IPR013325">
    <property type="entry name" value="RNA_pol_sigma_r2"/>
</dbReference>
<evidence type="ECO:0000256" key="4">
    <source>
        <dbReference type="ARBA" id="ARBA00023125"/>
    </source>
</evidence>
<dbReference type="RefSeq" id="WP_145061909.1">
    <property type="nucleotide sequence ID" value="NZ_CP036287.1"/>
</dbReference>
<feature type="domain" description="RNA polymerase sigma-70 region 2" evidence="7">
    <location>
        <begin position="14"/>
        <end position="74"/>
    </location>
</feature>
<dbReference type="InterPro" id="IPR013249">
    <property type="entry name" value="RNA_pol_sigma70_r4_t2"/>
</dbReference>
<dbReference type="GO" id="GO:0006352">
    <property type="term" value="P:DNA-templated transcription initiation"/>
    <property type="evidence" value="ECO:0007669"/>
    <property type="project" value="InterPro"/>
</dbReference>
<protein>
    <submittedName>
        <fullName evidence="9">RNA polymerase sigma factor</fullName>
    </submittedName>
</protein>
<evidence type="ECO:0000259" key="8">
    <source>
        <dbReference type="Pfam" id="PF08281"/>
    </source>
</evidence>
<comment type="similarity">
    <text evidence="1">Belongs to the sigma-70 factor family. ECF subfamily.</text>
</comment>
<dbReference type="Pfam" id="PF08281">
    <property type="entry name" value="Sigma70_r4_2"/>
    <property type="match status" value="1"/>
</dbReference>
<evidence type="ECO:0000256" key="1">
    <source>
        <dbReference type="ARBA" id="ARBA00010641"/>
    </source>
</evidence>
<keyword evidence="5" id="KW-0804">Transcription</keyword>
<keyword evidence="10" id="KW-1185">Reference proteome</keyword>
<evidence type="ECO:0000256" key="5">
    <source>
        <dbReference type="ARBA" id="ARBA00023163"/>
    </source>
</evidence>
<dbReference type="InterPro" id="IPR013324">
    <property type="entry name" value="RNA_pol_sigma_r3/r4-like"/>
</dbReference>
<dbReference type="Pfam" id="PF04542">
    <property type="entry name" value="Sigma70_r2"/>
    <property type="match status" value="1"/>
</dbReference>
<dbReference type="InterPro" id="IPR036388">
    <property type="entry name" value="WH-like_DNA-bd_sf"/>
</dbReference>
<feature type="compositionally biased region" description="Basic and acidic residues" evidence="6">
    <location>
        <begin position="77"/>
        <end position="87"/>
    </location>
</feature>
<dbReference type="SUPFAM" id="SSF88659">
    <property type="entry name" value="Sigma3 and sigma4 domains of RNA polymerase sigma factors"/>
    <property type="match status" value="1"/>
</dbReference>
<dbReference type="GO" id="GO:0003677">
    <property type="term" value="F:DNA binding"/>
    <property type="evidence" value="ECO:0007669"/>
    <property type="project" value="UniProtKB-KW"/>
</dbReference>
<dbReference type="SUPFAM" id="SSF49464">
    <property type="entry name" value="Carboxypeptidase regulatory domain-like"/>
    <property type="match status" value="1"/>
</dbReference>
<feature type="region of interest" description="Disordered" evidence="6">
    <location>
        <begin position="72"/>
        <end position="93"/>
    </location>
</feature>
<gene>
    <name evidence="9" type="ORF">Pla133_04360</name>
</gene>
<dbReference type="Gene3D" id="2.60.40.1120">
    <property type="entry name" value="Carboxypeptidase-like, regulatory domain"/>
    <property type="match status" value="2"/>
</dbReference>
<dbReference type="SUPFAM" id="SSF88946">
    <property type="entry name" value="Sigma2 domain of RNA polymerase sigma factors"/>
    <property type="match status" value="1"/>
</dbReference>
<sequence length="1047" mass="113819">MTNHQASLEALLVHERWARALARDMVRDIDRADEIVQRAYLAALRWPPAPEAKLQAWLATVIRNIVRSDARSNANRRAREERHARPEDDVEGADAALQVRDASDKLRAAVEALREPYRTRITERYFEELKPGEIARRSGLAIDTVRTQLARGLAELRTRMARGAGEGRDAWILSVAPLLAVRRRWLPSAAAARAAMWTIFALVPATCLYLFFGRPLTEPAGDLAATLVGPSIVDAAAISPAAPAGAERTPVAHLARALEAICVDGLTLRPLEGALIRAWALPDDPALRESAVRRLRSGALTGTGFDQVTELQTDGNGRCKVETTGGYQLVTASYESLWDWAEVGPEQGSPVHLALREDDNVQVLVIDDLGAPLEGVLVHFRGFDYCWDVEFSDSPVALTGPDGIAELAHVGHWLWSSDSLCKPVACIEACVIGSQSRWISVDRENLPENPVEVRVSGELGLVEVRIVDPDGSPIIGNGRVHVDWIPEGEKDALSAFSAPLIEGALAFHMPIGGRCDIEVESALRGIYHATIEGPRVIGEVVRLDLGEEAGDSVFTGQLVDEVGLPMTYTEFEYSPPNSVARGVTDASGRFRVRIVDALLDDLAASVFLGLRALPVGVRSSAMARVEVSLVPGVRDLGPIQLLAEEASVTGFVSDSAGQPIAGASLSVQIRDQEEWWGEKAATMTDSDGRFALGRNGDDWGGGERLVVRRDGYATGEVDFDWGQSDVSIVLEPERVVRGRVLVDPTMASESIFIALMSADLRPDEWRPRESASDRFSNFGVEVERLRGDGRFTFRRMSDGPYRLQVIRGGGDELDVVHEAGPLTLAVEGDRYGVLDDIDLRGAFREVEILVVDEAGMPISDAWVYVEGLLVGERTSSYDGVSESYATDLDGSAQVFASLEGSIVEISASGYVDRSVEIELDDVVVVLRSNPPREYLVNLDPLEVPNGLVLSLGSESRSELGSISTHDCWKHGGEFDERGVLCCPESLTGPVEHWFTLSDGLNRVTVDEPRQLEALDANRTGRIYLAAPDAGSLSCAVDELHRLAEGEQ</sequence>
<reference evidence="9 10" key="1">
    <citation type="submission" date="2019-02" db="EMBL/GenBank/DDBJ databases">
        <title>Deep-cultivation of Planctomycetes and their phenomic and genomic characterization uncovers novel biology.</title>
        <authorList>
            <person name="Wiegand S."/>
            <person name="Jogler M."/>
            <person name="Boedeker C."/>
            <person name="Pinto D."/>
            <person name="Vollmers J."/>
            <person name="Rivas-Marin E."/>
            <person name="Kohn T."/>
            <person name="Peeters S.H."/>
            <person name="Heuer A."/>
            <person name="Rast P."/>
            <person name="Oberbeckmann S."/>
            <person name="Bunk B."/>
            <person name="Jeske O."/>
            <person name="Meyerdierks A."/>
            <person name="Storesund J.E."/>
            <person name="Kallscheuer N."/>
            <person name="Luecker S."/>
            <person name="Lage O.M."/>
            <person name="Pohl T."/>
            <person name="Merkel B.J."/>
            <person name="Hornburger P."/>
            <person name="Mueller R.-W."/>
            <person name="Bruemmer F."/>
            <person name="Labrenz M."/>
            <person name="Spormann A.M."/>
            <person name="Op den Camp H."/>
            <person name="Overmann J."/>
            <person name="Amann R."/>
            <person name="Jetten M.S.M."/>
            <person name="Mascher T."/>
            <person name="Medema M.H."/>
            <person name="Devos D.P."/>
            <person name="Kaster A.-K."/>
            <person name="Ovreas L."/>
            <person name="Rohde M."/>
            <person name="Galperin M.Y."/>
            <person name="Jogler C."/>
        </authorList>
    </citation>
    <scope>NUCLEOTIDE SEQUENCE [LARGE SCALE GENOMIC DNA]</scope>
    <source>
        <strain evidence="9 10">Pla133</strain>
    </source>
</reference>
<accession>A0A518BEF5</accession>
<dbReference type="InterPro" id="IPR008969">
    <property type="entry name" value="CarboxyPept-like_regulatory"/>
</dbReference>
<dbReference type="PANTHER" id="PTHR43133:SF8">
    <property type="entry name" value="RNA POLYMERASE SIGMA FACTOR HI_1459-RELATED"/>
    <property type="match status" value="1"/>
</dbReference>
<dbReference type="NCBIfam" id="TIGR02937">
    <property type="entry name" value="sigma70-ECF"/>
    <property type="match status" value="1"/>
</dbReference>
<dbReference type="GO" id="GO:0016987">
    <property type="term" value="F:sigma factor activity"/>
    <property type="evidence" value="ECO:0007669"/>
    <property type="project" value="UniProtKB-KW"/>
</dbReference>
<dbReference type="InterPro" id="IPR007627">
    <property type="entry name" value="RNA_pol_sigma70_r2"/>
</dbReference>
<dbReference type="KEGG" id="pbap:Pla133_04360"/>
<evidence type="ECO:0000256" key="3">
    <source>
        <dbReference type="ARBA" id="ARBA00023082"/>
    </source>
</evidence>
<dbReference type="InterPro" id="IPR014284">
    <property type="entry name" value="RNA_pol_sigma-70_dom"/>
</dbReference>
<keyword evidence="2" id="KW-0805">Transcription regulation</keyword>
<evidence type="ECO:0000313" key="9">
    <source>
        <dbReference type="EMBL" id="QDU65371.1"/>
    </source>
</evidence>
<organism evidence="9 10">
    <name type="scientific">Engelhardtia mirabilis</name>
    <dbReference type="NCBI Taxonomy" id="2528011"/>
    <lineage>
        <taxon>Bacteria</taxon>
        <taxon>Pseudomonadati</taxon>
        <taxon>Planctomycetota</taxon>
        <taxon>Planctomycetia</taxon>
        <taxon>Planctomycetia incertae sedis</taxon>
        <taxon>Engelhardtia</taxon>
    </lineage>
</organism>
<keyword evidence="3" id="KW-0731">Sigma factor</keyword>
<dbReference type="InterPro" id="IPR039425">
    <property type="entry name" value="RNA_pol_sigma-70-like"/>
</dbReference>
<dbReference type="Gene3D" id="1.10.10.10">
    <property type="entry name" value="Winged helix-like DNA-binding domain superfamily/Winged helix DNA-binding domain"/>
    <property type="match status" value="1"/>
</dbReference>
<dbReference type="Pfam" id="PF13620">
    <property type="entry name" value="CarboxypepD_reg"/>
    <property type="match status" value="1"/>
</dbReference>
<name>A0A518BEF5_9BACT</name>
<evidence type="ECO:0000256" key="6">
    <source>
        <dbReference type="SAM" id="MobiDB-lite"/>
    </source>
</evidence>
<evidence type="ECO:0000256" key="2">
    <source>
        <dbReference type="ARBA" id="ARBA00023015"/>
    </source>
</evidence>
<dbReference type="EMBL" id="CP036287">
    <property type="protein sequence ID" value="QDU65371.1"/>
    <property type="molecule type" value="Genomic_DNA"/>
</dbReference>
<proteinExistence type="inferred from homology"/>
<dbReference type="Gene3D" id="1.10.1740.10">
    <property type="match status" value="1"/>
</dbReference>
<dbReference type="PANTHER" id="PTHR43133">
    <property type="entry name" value="RNA POLYMERASE ECF-TYPE SIGMA FACTO"/>
    <property type="match status" value="1"/>
</dbReference>
<evidence type="ECO:0000313" key="10">
    <source>
        <dbReference type="Proteomes" id="UP000316921"/>
    </source>
</evidence>